<dbReference type="AlphaFoldDB" id="A0A9P7VRW9"/>
<dbReference type="Gene3D" id="3.40.50.410">
    <property type="entry name" value="von Willebrand factor, type A domain"/>
    <property type="match status" value="1"/>
</dbReference>
<evidence type="ECO:0000259" key="1">
    <source>
        <dbReference type="PROSITE" id="PS50234"/>
    </source>
</evidence>
<feature type="domain" description="VWFA" evidence="1">
    <location>
        <begin position="177"/>
        <end position="291"/>
    </location>
</feature>
<dbReference type="CDD" id="cd00198">
    <property type="entry name" value="vWFA"/>
    <property type="match status" value="1"/>
</dbReference>
<dbReference type="SUPFAM" id="SSF53300">
    <property type="entry name" value="vWA-like"/>
    <property type="match status" value="1"/>
</dbReference>
<protein>
    <recommendedName>
        <fullName evidence="1">VWFA domain-containing protein</fullName>
    </recommendedName>
</protein>
<dbReference type="InterPro" id="IPR002035">
    <property type="entry name" value="VWF_A"/>
</dbReference>
<evidence type="ECO:0000313" key="3">
    <source>
        <dbReference type="Proteomes" id="UP000812287"/>
    </source>
</evidence>
<reference evidence="2" key="1">
    <citation type="submission" date="2020-11" db="EMBL/GenBank/DDBJ databases">
        <title>Adaptations for nitrogen fixation in a non-lichenized fungal sporocarp promotes dispersal by wood-feeding termites.</title>
        <authorList>
            <consortium name="DOE Joint Genome Institute"/>
            <person name="Koch R.A."/>
            <person name="Yoon G."/>
            <person name="Arayal U."/>
            <person name="Lail K."/>
            <person name="Amirebrahimi M."/>
            <person name="Labutti K."/>
            <person name="Lipzen A."/>
            <person name="Riley R."/>
            <person name="Barry K."/>
            <person name="Henrissat B."/>
            <person name="Grigoriev I.V."/>
            <person name="Herr J.R."/>
            <person name="Aime M.C."/>
        </authorList>
    </citation>
    <scope>NUCLEOTIDE SEQUENCE</scope>
    <source>
        <strain evidence="2">MCA 3950</strain>
    </source>
</reference>
<dbReference type="GeneID" id="66101533"/>
<organism evidence="2 3">
    <name type="scientific">Guyanagaster necrorhizus</name>
    <dbReference type="NCBI Taxonomy" id="856835"/>
    <lineage>
        <taxon>Eukaryota</taxon>
        <taxon>Fungi</taxon>
        <taxon>Dikarya</taxon>
        <taxon>Basidiomycota</taxon>
        <taxon>Agaricomycotina</taxon>
        <taxon>Agaricomycetes</taxon>
        <taxon>Agaricomycetidae</taxon>
        <taxon>Agaricales</taxon>
        <taxon>Marasmiineae</taxon>
        <taxon>Physalacriaceae</taxon>
        <taxon>Guyanagaster</taxon>
    </lineage>
</organism>
<gene>
    <name evidence="2" type="ORF">BT62DRAFT_1076633</name>
</gene>
<name>A0A9P7VRW9_9AGAR</name>
<dbReference type="RefSeq" id="XP_043039038.1">
    <property type="nucleotide sequence ID" value="XM_043179239.1"/>
</dbReference>
<dbReference type="OrthoDB" id="10069349at2759"/>
<keyword evidence="3" id="KW-1185">Reference proteome</keyword>
<evidence type="ECO:0000313" key="2">
    <source>
        <dbReference type="EMBL" id="KAG7445538.1"/>
    </source>
</evidence>
<dbReference type="InterPro" id="IPR036465">
    <property type="entry name" value="vWFA_dom_sf"/>
</dbReference>
<dbReference type="PROSITE" id="PS50234">
    <property type="entry name" value="VWFA"/>
    <property type="match status" value="1"/>
</dbReference>
<accession>A0A9P7VRW9</accession>
<sequence>MIVTGTFEEKSSDLRGLDGFLQFCLVWQPEKRLNLPRNASAPCTLGICVQSSLKNQNCINFRHGLTDIGDGMRRGSLLDYLDDCTGRVSQTQADPYKLEIQTWSWRPTAERRAKEESKHLTRLRVFKELVNHLLNRAASFDTPGLACPEAYHHSSHLVSDTVGIKQELTPIFENFRRQLEDVDAKGDTYLYDAIDTARSTLVDYRKDFPSLRKRIIVLSDGDDNKSVSTARDVAIALQKDQVVVDSIQVGICSNTTLHAISVTTNGYRFAPQSSLGDALSIFDLETMLSSIERSPKTAPPQIHGIWDWNVLGNFSLCPIDVVTIDCFPKQADHSKLNENVQQASKSMHLKEIVRGPHTNIDVYVNGSDASFFKLILEVSKDTENCVYAGGTFLLTWSEDGGSFALHATNAIRNHASKT</sequence>
<dbReference type="Proteomes" id="UP000812287">
    <property type="component" value="Unassembled WGS sequence"/>
</dbReference>
<comment type="caution">
    <text evidence="2">The sequence shown here is derived from an EMBL/GenBank/DDBJ whole genome shotgun (WGS) entry which is preliminary data.</text>
</comment>
<proteinExistence type="predicted"/>
<dbReference type="EMBL" id="MU250536">
    <property type="protein sequence ID" value="KAG7445538.1"/>
    <property type="molecule type" value="Genomic_DNA"/>
</dbReference>